<dbReference type="InterPro" id="IPR058567">
    <property type="entry name" value="Ig_TRAPPC9_Trs120_3rd"/>
</dbReference>
<dbReference type="InterPro" id="IPR013935">
    <property type="entry name" value="Trs120_TRAPPC9"/>
</dbReference>
<dbReference type="InterPro" id="IPR058563">
    <property type="entry name" value="Trs120_TRAPPC9_N"/>
</dbReference>
<gene>
    <name evidence="9" type="ORF">K461DRAFT_238151</name>
</gene>
<feature type="domain" description="Trs120/TRAPPC9 fourth Ig-like" evidence="8">
    <location>
        <begin position="1267"/>
        <end position="1428"/>
    </location>
</feature>
<dbReference type="Pfam" id="PF26251">
    <property type="entry name" value="TPR_TRAPPC9-Trs120"/>
    <property type="match status" value="1"/>
</dbReference>
<feature type="domain" description="Trs120/TRAPPC9 third Ig-like" evidence="7">
    <location>
        <begin position="1106"/>
        <end position="1260"/>
    </location>
</feature>
<evidence type="ECO:0000259" key="6">
    <source>
        <dbReference type="Pfam" id="PF26254"/>
    </source>
</evidence>
<name>A0A9P4J9F9_9PEZI</name>
<proteinExistence type="predicted"/>
<feature type="domain" description="Trs120/TRAPPC9 N-terminal" evidence="4">
    <location>
        <begin position="5"/>
        <end position="408"/>
    </location>
</feature>
<evidence type="ECO:0000256" key="1">
    <source>
        <dbReference type="ARBA" id="ARBA00004555"/>
    </source>
</evidence>
<feature type="region of interest" description="Disordered" evidence="3">
    <location>
        <begin position="159"/>
        <end position="178"/>
    </location>
</feature>
<feature type="domain" description="Trs120/TRAPPC9 TPR region" evidence="5">
    <location>
        <begin position="449"/>
        <end position="747"/>
    </location>
</feature>
<organism evidence="9 10">
    <name type="scientific">Myriangium duriaei CBS 260.36</name>
    <dbReference type="NCBI Taxonomy" id="1168546"/>
    <lineage>
        <taxon>Eukaryota</taxon>
        <taxon>Fungi</taxon>
        <taxon>Dikarya</taxon>
        <taxon>Ascomycota</taxon>
        <taxon>Pezizomycotina</taxon>
        <taxon>Dothideomycetes</taxon>
        <taxon>Dothideomycetidae</taxon>
        <taxon>Myriangiales</taxon>
        <taxon>Myriangiaceae</taxon>
        <taxon>Myriangium</taxon>
    </lineage>
</organism>
<dbReference type="Pfam" id="PF26283">
    <property type="entry name" value="Ig_TRAPPC9-Trs120_4th"/>
    <property type="match status" value="1"/>
</dbReference>
<feature type="domain" description="Trs120/TRAPPC9 first Ig-like" evidence="6">
    <location>
        <begin position="764"/>
        <end position="944"/>
    </location>
</feature>
<feature type="region of interest" description="Disordered" evidence="3">
    <location>
        <begin position="239"/>
        <end position="317"/>
    </location>
</feature>
<feature type="compositionally biased region" description="Low complexity" evidence="3">
    <location>
        <begin position="273"/>
        <end position="295"/>
    </location>
</feature>
<dbReference type="Proteomes" id="UP000799439">
    <property type="component" value="Unassembled WGS sequence"/>
</dbReference>
<evidence type="ECO:0000313" key="10">
    <source>
        <dbReference type="Proteomes" id="UP000799439"/>
    </source>
</evidence>
<reference evidence="9" key="1">
    <citation type="journal article" date="2020" name="Stud. Mycol.">
        <title>101 Dothideomycetes genomes: a test case for predicting lifestyles and emergence of pathogens.</title>
        <authorList>
            <person name="Haridas S."/>
            <person name="Albert R."/>
            <person name="Binder M."/>
            <person name="Bloem J."/>
            <person name="Labutti K."/>
            <person name="Salamov A."/>
            <person name="Andreopoulos B."/>
            <person name="Baker S."/>
            <person name="Barry K."/>
            <person name="Bills G."/>
            <person name="Bluhm B."/>
            <person name="Cannon C."/>
            <person name="Castanera R."/>
            <person name="Culley D."/>
            <person name="Daum C."/>
            <person name="Ezra D."/>
            <person name="Gonzalez J."/>
            <person name="Henrissat B."/>
            <person name="Kuo A."/>
            <person name="Liang C."/>
            <person name="Lipzen A."/>
            <person name="Lutzoni F."/>
            <person name="Magnuson J."/>
            <person name="Mondo S."/>
            <person name="Nolan M."/>
            <person name="Ohm R."/>
            <person name="Pangilinan J."/>
            <person name="Park H.-J."/>
            <person name="Ramirez L."/>
            <person name="Alfaro M."/>
            <person name="Sun H."/>
            <person name="Tritt A."/>
            <person name="Yoshinaga Y."/>
            <person name="Zwiers L.-H."/>
            <person name="Turgeon B."/>
            <person name="Goodwin S."/>
            <person name="Spatafora J."/>
            <person name="Crous P."/>
            <person name="Grigoriev I."/>
        </authorList>
    </citation>
    <scope>NUCLEOTIDE SEQUENCE</scope>
    <source>
        <strain evidence="9">CBS 260.36</strain>
    </source>
</reference>
<evidence type="ECO:0000256" key="3">
    <source>
        <dbReference type="SAM" id="MobiDB-lite"/>
    </source>
</evidence>
<evidence type="ECO:0000259" key="5">
    <source>
        <dbReference type="Pfam" id="PF26251"/>
    </source>
</evidence>
<sequence length="1431" mass="158251">MGTDPFSPLAPARVRVLVLPFGKITNRRFKAFATRLQQVSSVRLGDITPDERPGRGTFSPLAFPDGRIHLDVSCSAPFAAYSELTSFEPFRSTMIILGTVDAREYRQASEQEESLVEDGSRNIFYQRAHDGFISAMENVQENYTGVLLTQLIIMDSEGPDPKPWIPEGSLHLPPEGQSTGTTLTGLMCDVVSRFLGEMAGLAEQMKTWASVATPLAGASQSQRHDSDRRPDFRRRLSELSQLSREGSPAADMQRPSSRQSSQAFHSPSPSVTGSPRPDSPSGRSDAASSPDLSSAETHTAADFYKPPPKYASMGFDPRKSRSIFPNALTGSSPEKERNIGRARVGITLGTLYLLAGRWADAWRELLEHTAKARSLNDYIWLAAGIERITMCMLLLGAEGFPFTIPSICFTGGERQSALPFMDSGRDTVTAIGPRDHTAANTALRTLGTSLGDIATTILAYYDRAGTFAGDHLQPLAFSEFVLRLCKLQLSPTSNFTSDEIFRQGKLDALRRPAGVKGPPEVSRLALCETTFRAYPNPFADFFPVGRTLVLAGVASVLSTLRMERKRAVVLKELINVMIPSLQQARRLGAAELGIHPSSSLSYANGMFITSNQDGNALSVRELLQQLQAAYAVRESTSDEKESTNATDQADVDFERLLDDVTYSIARVASLDELGSLNLKVSILRSSIDFCESLPDLSGVAQNAALLLKITGPQASVDPTRRDSYVMLAVDEQIRLANMIMTVTSLARERRVEIVEAPYWDKFLVRSVQLVEDDMTGKLLEHRKADISTSTKAGLFLHDAFAKKTEKRQQANIVVAEEPALVAVVLQNPYDFDIEVESINFVLEDGELEVDPTHVILGARRLQEVICLATAKTPGVLKIRACRIRMMGCREELLPIYNDEWRADQHVKFKEAVKALSLPQAVDRAVASQAEKLPKSSDVAITVIPAQPVVVVEKVNLRNQSLMLLEGERTSFSITLRNVSPNIDADFLHVSFEDSLTNALRTSLSSKTLSRMDLYEIELEMAQNPIFTWKRLDNGSDDIIKAGTCATFEISVLGKAGIRDARVFFDFAYLGAQREASIFYTRQLAVNINVSVNTCVEIQHFEVSRLSPISGHISEKVDDGDVSKGQCLLVVDVRNAWQHPVHVDLELQAEVCPQQYKGKDNAQVKTILSHQTARFVLPMHRLFVKASHAQIPWISSQSRRQFVVSTTADTATQQRAVRELFWYREELLKHLKGSWRDDATGRHGGINLRVININHLHLESLKLDDLDIQYDVAAQNGEKDSAVAKRTGGTSFEVKPRTFLSFRVSLANRSDRSIHAMLRMLPMVANQGPNSGAEMVSRRLVWSGVLQRPVPAIEPGQSRTVELGFCVLSAGMYNIGVVVEEIRPTLASEANTAKGEDINDDDDLDEAKNTHVEERRVWRAPELCLIRARNLA</sequence>
<dbReference type="Pfam" id="PF26282">
    <property type="entry name" value="Ig_TRAPPC9-Trs120_3rd"/>
    <property type="match status" value="1"/>
</dbReference>
<evidence type="ECO:0000256" key="2">
    <source>
        <dbReference type="ARBA" id="ARBA00023034"/>
    </source>
</evidence>
<dbReference type="InterPro" id="IPR058564">
    <property type="entry name" value="TPR_TRAPPC9_Trs120"/>
</dbReference>
<accession>A0A9P4J9F9</accession>
<keyword evidence="10" id="KW-1185">Reference proteome</keyword>
<dbReference type="InterPro" id="IPR058565">
    <property type="entry name" value="Ig_TRAPPC9_Trs120_1st"/>
</dbReference>
<feature type="compositionally biased region" description="Polar residues" evidence="3">
    <location>
        <begin position="254"/>
        <end position="272"/>
    </location>
</feature>
<dbReference type="PANTHER" id="PTHR21512:SF5">
    <property type="entry name" value="TRAFFICKING PROTEIN PARTICLE COMPLEX SUBUNIT 9"/>
    <property type="match status" value="1"/>
</dbReference>
<comment type="subcellular location">
    <subcellularLocation>
        <location evidence="1">Golgi apparatus</location>
    </subcellularLocation>
</comment>
<dbReference type="PANTHER" id="PTHR21512">
    <property type="entry name" value="TRAFFICKING PROTEIN PARTICLE COMPLEX SUBUNIT 9"/>
    <property type="match status" value="1"/>
</dbReference>
<dbReference type="InterPro" id="IPR058568">
    <property type="entry name" value="Ig_TRAPPC9_Trs120_4th"/>
</dbReference>
<evidence type="ECO:0000259" key="8">
    <source>
        <dbReference type="Pfam" id="PF26283"/>
    </source>
</evidence>
<dbReference type="OrthoDB" id="27962at2759"/>
<dbReference type="Pfam" id="PF26254">
    <property type="entry name" value="Ig_TRAPPC9-Trs120_1st"/>
    <property type="match status" value="1"/>
</dbReference>
<protein>
    <submittedName>
        <fullName evidence="9">Trs120-domain-containing protein</fullName>
    </submittedName>
</protein>
<evidence type="ECO:0000259" key="7">
    <source>
        <dbReference type="Pfam" id="PF26282"/>
    </source>
</evidence>
<evidence type="ECO:0000259" key="4">
    <source>
        <dbReference type="Pfam" id="PF08626"/>
    </source>
</evidence>
<dbReference type="EMBL" id="ML996083">
    <property type="protein sequence ID" value="KAF2154744.1"/>
    <property type="molecule type" value="Genomic_DNA"/>
</dbReference>
<keyword evidence="2" id="KW-0333">Golgi apparatus</keyword>
<dbReference type="Pfam" id="PF26280">
    <property type="entry name" value="Ig_TRAPPC9-Trs120_2nd"/>
    <property type="match status" value="1"/>
</dbReference>
<comment type="caution">
    <text evidence="9">The sequence shown here is derived from an EMBL/GenBank/DDBJ whole genome shotgun (WGS) entry which is preliminary data.</text>
</comment>
<dbReference type="Pfam" id="PF08626">
    <property type="entry name" value="TRAPPC9-Trs120"/>
    <property type="match status" value="1"/>
</dbReference>
<dbReference type="GO" id="GO:0005802">
    <property type="term" value="C:trans-Golgi network"/>
    <property type="evidence" value="ECO:0007669"/>
    <property type="project" value="TreeGrafter"/>
</dbReference>
<evidence type="ECO:0000313" key="9">
    <source>
        <dbReference type="EMBL" id="KAF2154744.1"/>
    </source>
</evidence>